<dbReference type="InterPro" id="IPR036286">
    <property type="entry name" value="LexA/Signal_pep-like_sf"/>
</dbReference>
<feature type="coiled-coil region" evidence="6">
    <location>
        <begin position="180"/>
        <end position="210"/>
    </location>
</feature>
<evidence type="ECO:0000256" key="2">
    <source>
        <dbReference type="ARBA" id="ARBA00022692"/>
    </source>
</evidence>
<keyword evidence="3 7" id="KW-1133">Transmembrane helix</keyword>
<dbReference type="AlphaFoldDB" id="A0A926I702"/>
<dbReference type="InterPro" id="IPR001733">
    <property type="entry name" value="Peptidase_S26B"/>
</dbReference>
<accession>A0A926I702</accession>
<evidence type="ECO:0000256" key="5">
    <source>
        <dbReference type="NCBIfam" id="TIGR02228"/>
    </source>
</evidence>
<protein>
    <recommendedName>
        <fullName evidence="5">Signal peptidase I</fullName>
        <ecNumber evidence="5">3.4.21.89</ecNumber>
    </recommendedName>
</protein>
<evidence type="ECO:0000256" key="4">
    <source>
        <dbReference type="ARBA" id="ARBA00023136"/>
    </source>
</evidence>
<name>A0A926I702_9FIRM</name>
<dbReference type="EC" id="3.4.21.89" evidence="5"/>
<evidence type="ECO:0000256" key="7">
    <source>
        <dbReference type="SAM" id="Phobius"/>
    </source>
</evidence>
<keyword evidence="2 7" id="KW-0812">Transmembrane</keyword>
<evidence type="ECO:0000256" key="6">
    <source>
        <dbReference type="SAM" id="Coils"/>
    </source>
</evidence>
<dbReference type="PANTHER" id="PTHR10806:SF6">
    <property type="entry name" value="SIGNAL PEPTIDASE COMPLEX CATALYTIC SUBUNIT SEC11"/>
    <property type="match status" value="1"/>
</dbReference>
<evidence type="ECO:0000256" key="1">
    <source>
        <dbReference type="ARBA" id="ARBA00004370"/>
    </source>
</evidence>
<dbReference type="CDD" id="cd06530">
    <property type="entry name" value="S26_SPase_I"/>
    <property type="match status" value="1"/>
</dbReference>
<keyword evidence="6" id="KW-0175">Coiled coil</keyword>
<keyword evidence="8" id="KW-0378">Hydrolase</keyword>
<organism evidence="8 9">
    <name type="scientific">Zongyangia hominis</name>
    <dbReference type="NCBI Taxonomy" id="2763677"/>
    <lineage>
        <taxon>Bacteria</taxon>
        <taxon>Bacillati</taxon>
        <taxon>Bacillota</taxon>
        <taxon>Clostridia</taxon>
        <taxon>Eubacteriales</taxon>
        <taxon>Oscillospiraceae</taxon>
        <taxon>Zongyangia</taxon>
    </lineage>
</organism>
<feature type="transmembrane region" description="Helical" evidence="7">
    <location>
        <begin position="12"/>
        <end position="39"/>
    </location>
</feature>
<dbReference type="Gene3D" id="2.10.109.10">
    <property type="entry name" value="Umud Fragment, subunit A"/>
    <property type="match status" value="1"/>
</dbReference>
<evidence type="ECO:0000256" key="3">
    <source>
        <dbReference type="ARBA" id="ARBA00022989"/>
    </source>
</evidence>
<dbReference type="GO" id="GO:0009003">
    <property type="term" value="F:signal peptidase activity"/>
    <property type="evidence" value="ECO:0007669"/>
    <property type="project" value="UniProtKB-EC"/>
</dbReference>
<feature type="transmembrane region" description="Helical" evidence="7">
    <location>
        <begin position="147"/>
        <end position="174"/>
    </location>
</feature>
<proteinExistence type="predicted"/>
<comment type="caution">
    <text evidence="8">The sequence shown here is derived from an EMBL/GenBank/DDBJ whole genome shotgun (WGS) entry which is preliminary data.</text>
</comment>
<reference evidence="8" key="1">
    <citation type="submission" date="2020-08" db="EMBL/GenBank/DDBJ databases">
        <title>Genome public.</title>
        <authorList>
            <person name="Liu C."/>
            <person name="Sun Q."/>
        </authorList>
    </citation>
    <scope>NUCLEOTIDE SEQUENCE</scope>
    <source>
        <strain evidence="8">NSJ-54</strain>
    </source>
</reference>
<dbReference type="SUPFAM" id="SSF51306">
    <property type="entry name" value="LexA/Signal peptidase"/>
    <property type="match status" value="1"/>
</dbReference>
<evidence type="ECO:0000313" key="8">
    <source>
        <dbReference type="EMBL" id="MBC8570584.1"/>
    </source>
</evidence>
<keyword evidence="4 7" id="KW-0472">Membrane</keyword>
<gene>
    <name evidence="8" type="ORF">H8709_07025</name>
</gene>
<comment type="subcellular location">
    <subcellularLocation>
        <location evidence="1">Membrane</location>
    </subcellularLocation>
</comment>
<dbReference type="GO" id="GO:0006465">
    <property type="term" value="P:signal peptide processing"/>
    <property type="evidence" value="ECO:0007669"/>
    <property type="project" value="UniProtKB-UniRule"/>
</dbReference>
<evidence type="ECO:0000313" key="9">
    <source>
        <dbReference type="Proteomes" id="UP000660861"/>
    </source>
</evidence>
<dbReference type="GO" id="GO:0004252">
    <property type="term" value="F:serine-type endopeptidase activity"/>
    <property type="evidence" value="ECO:0007669"/>
    <property type="project" value="UniProtKB-UniRule"/>
</dbReference>
<sequence length="213" mass="23491">MEEAKKKTGWIFSAVNLALCVLLIPVILINVTVIISSYIHPEEIPGVFGVKPVAVLSGSMEDTFRTGDLIFVQKTGTASLKENDVICYLQDGQAVTHRIVGVERGEDGTISYITKGDANNTEDRERVKPEQVQGVWNGGKLGGMGNFVMFLSSTTGMIVFIVCPILLLILWDVIRRWQADKKEKSRAAELEAELNALKAAQNTQRDSQEEPKL</sequence>
<dbReference type="PANTHER" id="PTHR10806">
    <property type="entry name" value="SIGNAL PEPTIDASE COMPLEX CATALYTIC SUBUNIT SEC11"/>
    <property type="match status" value="1"/>
</dbReference>
<dbReference type="EMBL" id="JACRTC010000004">
    <property type="protein sequence ID" value="MBC8570584.1"/>
    <property type="molecule type" value="Genomic_DNA"/>
</dbReference>
<dbReference type="Proteomes" id="UP000660861">
    <property type="component" value="Unassembled WGS sequence"/>
</dbReference>
<dbReference type="GO" id="GO:0016020">
    <property type="term" value="C:membrane"/>
    <property type="evidence" value="ECO:0007669"/>
    <property type="project" value="UniProtKB-SubCell"/>
</dbReference>
<dbReference type="PRINTS" id="PR00728">
    <property type="entry name" value="SIGNALPTASE"/>
</dbReference>
<dbReference type="NCBIfam" id="TIGR02228">
    <property type="entry name" value="sigpep_I_arch"/>
    <property type="match status" value="1"/>
</dbReference>
<dbReference type="RefSeq" id="WP_262397681.1">
    <property type="nucleotide sequence ID" value="NZ_JACRTC010000004.1"/>
</dbReference>
<dbReference type="InterPro" id="IPR019533">
    <property type="entry name" value="Peptidase_S26"/>
</dbReference>
<keyword evidence="9" id="KW-1185">Reference proteome</keyword>